<feature type="transmembrane region" description="Helical" evidence="5">
    <location>
        <begin position="256"/>
        <end position="274"/>
    </location>
</feature>
<feature type="transmembrane region" description="Helical" evidence="5">
    <location>
        <begin position="384"/>
        <end position="401"/>
    </location>
</feature>
<feature type="transmembrane region" description="Helical" evidence="5">
    <location>
        <begin position="70"/>
        <end position="92"/>
    </location>
</feature>
<organism evidence="7 8">
    <name type="scientific">Alienimonas californiensis</name>
    <dbReference type="NCBI Taxonomy" id="2527989"/>
    <lineage>
        <taxon>Bacteria</taxon>
        <taxon>Pseudomonadati</taxon>
        <taxon>Planctomycetota</taxon>
        <taxon>Planctomycetia</taxon>
        <taxon>Planctomycetales</taxon>
        <taxon>Planctomycetaceae</taxon>
        <taxon>Alienimonas</taxon>
    </lineage>
</organism>
<keyword evidence="3 5" id="KW-0472">Membrane</keyword>
<evidence type="ECO:0000313" key="7">
    <source>
        <dbReference type="EMBL" id="QDT18064.1"/>
    </source>
</evidence>
<dbReference type="InterPro" id="IPR011701">
    <property type="entry name" value="MFS"/>
</dbReference>
<dbReference type="PROSITE" id="PS50850">
    <property type="entry name" value="MFS"/>
    <property type="match status" value="1"/>
</dbReference>
<sequence length="460" mass="48443">MYHAAFWVAFAANLLVVSSNALTFRFAELVNFLGGTEGLAGLTVSVATFGAVAARFKIGEAIDRLGVRKVWAACSALGVSGALTLAAAGPLAEALPQDAGPALAWLGERLPIFLGRLLFTVGLAGQFGCSLVHIQNIVPASRRTEAIATFGSSGFLGMMTGTILGDVIFYHAVGTNRYVALFGASAVCGVCYLLFTLYLTRGARHAAPTERASSFALLRRYWPGPVTLVGGAMGLGFAVSTVFLTRFATARGLPGIFPFFMGYAISAFTFRVLTRHWSQKVGRHRMIDFGLAGQMVGFLCLPLVSEGWHLVPPAILVGFGHALLFPAVVSLGTETFPLRYRGTASTLILGFFDLGMLICAPLLGGMVDLGVAYGLSGGTEFVPMFVGAALLVGGIGVYYHFAAGRREDVDVLAEAEKRGELHGVAERSAHPAGAAPPTGRFEPIGPRSEHAAREPIVAGR</sequence>
<feature type="transmembrane region" description="Helical" evidence="5">
    <location>
        <begin position="310"/>
        <end position="332"/>
    </location>
</feature>
<proteinExistence type="predicted"/>
<feature type="region of interest" description="Disordered" evidence="4">
    <location>
        <begin position="422"/>
        <end position="460"/>
    </location>
</feature>
<dbReference type="Gene3D" id="1.20.1250.20">
    <property type="entry name" value="MFS general substrate transporter like domains"/>
    <property type="match status" value="1"/>
</dbReference>
<feature type="transmembrane region" description="Helical" evidence="5">
    <location>
        <begin position="286"/>
        <end position="304"/>
    </location>
</feature>
<evidence type="ECO:0000256" key="2">
    <source>
        <dbReference type="ARBA" id="ARBA00022989"/>
    </source>
</evidence>
<feature type="transmembrane region" description="Helical" evidence="5">
    <location>
        <begin position="178"/>
        <end position="200"/>
    </location>
</feature>
<keyword evidence="2 5" id="KW-1133">Transmembrane helix</keyword>
<dbReference type="Pfam" id="PF07690">
    <property type="entry name" value="MFS_1"/>
    <property type="match status" value="1"/>
</dbReference>
<feature type="transmembrane region" description="Helical" evidence="5">
    <location>
        <begin position="112"/>
        <end position="134"/>
    </location>
</feature>
<dbReference type="SUPFAM" id="SSF103473">
    <property type="entry name" value="MFS general substrate transporter"/>
    <property type="match status" value="1"/>
</dbReference>
<dbReference type="InterPro" id="IPR052714">
    <property type="entry name" value="MFS_Exporter"/>
</dbReference>
<keyword evidence="8" id="KW-1185">Reference proteome</keyword>
<evidence type="ECO:0000256" key="3">
    <source>
        <dbReference type="ARBA" id="ARBA00023136"/>
    </source>
</evidence>
<feature type="domain" description="Major facilitator superfamily (MFS) profile" evidence="6">
    <location>
        <begin position="4"/>
        <end position="405"/>
    </location>
</feature>
<evidence type="ECO:0000259" key="6">
    <source>
        <dbReference type="PROSITE" id="PS50850"/>
    </source>
</evidence>
<evidence type="ECO:0000256" key="4">
    <source>
        <dbReference type="SAM" id="MobiDB-lite"/>
    </source>
</evidence>
<dbReference type="AlphaFoldDB" id="A0A517PFD3"/>
<accession>A0A517PFD3</accession>
<feature type="transmembrane region" description="Helical" evidence="5">
    <location>
        <begin position="221"/>
        <end position="244"/>
    </location>
</feature>
<dbReference type="PANTHER" id="PTHR23531">
    <property type="entry name" value="QUINOLENE RESISTANCE PROTEIN NORA"/>
    <property type="match status" value="1"/>
</dbReference>
<evidence type="ECO:0000313" key="8">
    <source>
        <dbReference type="Proteomes" id="UP000318741"/>
    </source>
</evidence>
<dbReference type="Proteomes" id="UP000318741">
    <property type="component" value="Chromosome"/>
</dbReference>
<dbReference type="InterPro" id="IPR020846">
    <property type="entry name" value="MFS_dom"/>
</dbReference>
<reference evidence="7 8" key="1">
    <citation type="submission" date="2019-02" db="EMBL/GenBank/DDBJ databases">
        <title>Deep-cultivation of Planctomycetes and their phenomic and genomic characterization uncovers novel biology.</title>
        <authorList>
            <person name="Wiegand S."/>
            <person name="Jogler M."/>
            <person name="Boedeker C."/>
            <person name="Pinto D."/>
            <person name="Vollmers J."/>
            <person name="Rivas-Marin E."/>
            <person name="Kohn T."/>
            <person name="Peeters S.H."/>
            <person name="Heuer A."/>
            <person name="Rast P."/>
            <person name="Oberbeckmann S."/>
            <person name="Bunk B."/>
            <person name="Jeske O."/>
            <person name="Meyerdierks A."/>
            <person name="Storesund J.E."/>
            <person name="Kallscheuer N."/>
            <person name="Luecker S."/>
            <person name="Lage O.M."/>
            <person name="Pohl T."/>
            <person name="Merkel B.J."/>
            <person name="Hornburger P."/>
            <person name="Mueller R.-W."/>
            <person name="Bruemmer F."/>
            <person name="Labrenz M."/>
            <person name="Spormann A.M."/>
            <person name="Op den Camp H."/>
            <person name="Overmann J."/>
            <person name="Amann R."/>
            <person name="Jetten M.S.M."/>
            <person name="Mascher T."/>
            <person name="Medema M.H."/>
            <person name="Devos D.P."/>
            <person name="Kaster A.-K."/>
            <person name="Ovreas L."/>
            <person name="Rohde M."/>
            <person name="Galperin M.Y."/>
            <person name="Jogler C."/>
        </authorList>
    </citation>
    <scope>NUCLEOTIDE SEQUENCE [LARGE SCALE GENOMIC DNA]</scope>
    <source>
        <strain evidence="7 8">CA12</strain>
    </source>
</reference>
<dbReference type="GO" id="GO:0022857">
    <property type="term" value="F:transmembrane transporter activity"/>
    <property type="evidence" value="ECO:0007669"/>
    <property type="project" value="InterPro"/>
</dbReference>
<dbReference type="EMBL" id="CP036265">
    <property type="protein sequence ID" value="QDT18064.1"/>
    <property type="molecule type" value="Genomic_DNA"/>
</dbReference>
<feature type="transmembrane region" description="Helical" evidence="5">
    <location>
        <begin position="344"/>
        <end position="364"/>
    </location>
</feature>
<feature type="transmembrane region" description="Helical" evidence="5">
    <location>
        <begin position="146"/>
        <end position="172"/>
    </location>
</feature>
<protein>
    <submittedName>
        <fullName evidence="7">Major facilitator superfamily transporter</fullName>
    </submittedName>
</protein>
<dbReference type="InterPro" id="IPR036259">
    <property type="entry name" value="MFS_trans_sf"/>
</dbReference>
<name>A0A517PFD3_9PLAN</name>
<dbReference type="PANTHER" id="PTHR23531:SF1">
    <property type="entry name" value="QUINOLENE RESISTANCE PROTEIN NORA"/>
    <property type="match status" value="1"/>
</dbReference>
<keyword evidence="1 5" id="KW-0812">Transmembrane</keyword>
<evidence type="ECO:0000256" key="5">
    <source>
        <dbReference type="SAM" id="Phobius"/>
    </source>
</evidence>
<dbReference type="KEGG" id="acaf:CA12_42030"/>
<evidence type="ECO:0000256" key="1">
    <source>
        <dbReference type="ARBA" id="ARBA00022692"/>
    </source>
</evidence>
<gene>
    <name evidence="7" type="ORF">CA12_42030</name>
</gene>
<feature type="transmembrane region" description="Helical" evidence="5">
    <location>
        <begin position="39"/>
        <end position="58"/>
    </location>
</feature>